<dbReference type="AlphaFoldDB" id="A0A091CU91"/>
<dbReference type="Proteomes" id="UP000028990">
    <property type="component" value="Unassembled WGS sequence"/>
</dbReference>
<accession>A0A091CU91</accession>
<reference evidence="1 2" key="1">
    <citation type="submission" date="2013-11" db="EMBL/GenBank/DDBJ databases">
        <title>The Damaraland mole rat (Fukomys damarensis) genome and evolution of African mole rats.</title>
        <authorList>
            <person name="Gladyshev V.N."/>
            <person name="Fang X."/>
        </authorList>
    </citation>
    <scope>NUCLEOTIDE SEQUENCE [LARGE SCALE GENOMIC DNA]</scope>
    <source>
        <tissue evidence="1">Liver</tissue>
    </source>
</reference>
<sequence>MEAFLAVHAPWSGSETLRLTLTSRPQCINLFIRETLLFSWEGSSGTVHRHLPNLTFPMWRVCRVTAGDDTWENPWESTIRPHSVRRLSQSADRHQLCCGLTVSWIPATETFQAMFPNRYQSLSSKC</sequence>
<gene>
    <name evidence="1" type="ORF">H920_15535</name>
</gene>
<organism evidence="1 2">
    <name type="scientific">Fukomys damarensis</name>
    <name type="common">Damaraland mole rat</name>
    <name type="synonym">Cryptomys damarensis</name>
    <dbReference type="NCBI Taxonomy" id="885580"/>
    <lineage>
        <taxon>Eukaryota</taxon>
        <taxon>Metazoa</taxon>
        <taxon>Chordata</taxon>
        <taxon>Craniata</taxon>
        <taxon>Vertebrata</taxon>
        <taxon>Euteleostomi</taxon>
        <taxon>Mammalia</taxon>
        <taxon>Eutheria</taxon>
        <taxon>Euarchontoglires</taxon>
        <taxon>Glires</taxon>
        <taxon>Rodentia</taxon>
        <taxon>Hystricomorpha</taxon>
        <taxon>Bathyergidae</taxon>
        <taxon>Fukomys</taxon>
    </lineage>
</organism>
<dbReference type="EMBL" id="KN123819">
    <property type="protein sequence ID" value="KFO23074.1"/>
    <property type="molecule type" value="Genomic_DNA"/>
</dbReference>
<evidence type="ECO:0000313" key="2">
    <source>
        <dbReference type="Proteomes" id="UP000028990"/>
    </source>
</evidence>
<evidence type="ECO:0000313" key="1">
    <source>
        <dbReference type="EMBL" id="KFO23074.1"/>
    </source>
</evidence>
<name>A0A091CU91_FUKDA</name>
<protein>
    <submittedName>
        <fullName evidence="1">Uncharacterized protein</fullName>
    </submittedName>
</protein>
<keyword evidence="2" id="KW-1185">Reference proteome</keyword>
<proteinExistence type="predicted"/>